<proteinExistence type="predicted"/>
<dbReference type="Proteomes" id="UP000767291">
    <property type="component" value="Unassembled WGS sequence"/>
</dbReference>
<evidence type="ECO:0000313" key="3">
    <source>
        <dbReference type="Proteomes" id="UP000767291"/>
    </source>
</evidence>
<sequence>MKKYILVLTSSICVFIVMMINLYYNTINLDMRVISKQLIETNEILDDLVTKKESVLDKKDEYISRLMDIENDLENKNVSFLMKDYKKYKIKSVESLIEAISSEKSEDLKVVNKYNRLSNKELDKLIKNNIAKVTYLSTKSYI</sequence>
<organism evidence="2 3">
    <name type="scientific">Metaclostridioides mangenotii</name>
    <dbReference type="NCBI Taxonomy" id="1540"/>
    <lineage>
        <taxon>Bacteria</taxon>
        <taxon>Bacillati</taxon>
        <taxon>Bacillota</taxon>
        <taxon>Clostridia</taxon>
        <taxon>Peptostreptococcales</taxon>
        <taxon>Peptostreptococcaceae</taxon>
        <taxon>Metaclostridioides</taxon>
    </lineage>
</organism>
<name>A0ABS4EE97_9FIRM</name>
<evidence type="ECO:0000256" key="1">
    <source>
        <dbReference type="SAM" id="Phobius"/>
    </source>
</evidence>
<dbReference type="EMBL" id="JAGGJX010000007">
    <property type="protein sequence ID" value="MBP1856264.1"/>
    <property type="molecule type" value="Genomic_DNA"/>
</dbReference>
<accession>A0ABS4EE97</accession>
<keyword evidence="1" id="KW-0812">Transmembrane</keyword>
<evidence type="ECO:0000313" key="2">
    <source>
        <dbReference type="EMBL" id="MBP1856264.1"/>
    </source>
</evidence>
<keyword evidence="1" id="KW-0472">Membrane</keyword>
<feature type="transmembrane region" description="Helical" evidence="1">
    <location>
        <begin position="6"/>
        <end position="24"/>
    </location>
</feature>
<keyword evidence="3" id="KW-1185">Reference proteome</keyword>
<reference evidence="2 3" key="1">
    <citation type="submission" date="2021-03" db="EMBL/GenBank/DDBJ databases">
        <title>Genomic Encyclopedia of Type Strains, Phase IV (KMG-IV): sequencing the most valuable type-strain genomes for metagenomic binning, comparative biology and taxonomic classification.</title>
        <authorList>
            <person name="Goeker M."/>
        </authorList>
    </citation>
    <scope>NUCLEOTIDE SEQUENCE [LARGE SCALE GENOMIC DNA]</scope>
    <source>
        <strain evidence="2 3">DSM 1289</strain>
    </source>
</reference>
<comment type="caution">
    <text evidence="2">The sequence shown here is derived from an EMBL/GenBank/DDBJ whole genome shotgun (WGS) entry which is preliminary data.</text>
</comment>
<gene>
    <name evidence="2" type="ORF">J2Z43_002712</name>
</gene>
<protein>
    <submittedName>
        <fullName evidence="2">Uncharacterized protein</fullName>
    </submittedName>
</protein>
<dbReference type="RefSeq" id="WP_209457592.1">
    <property type="nucleotide sequence ID" value="NZ_BAAACS010000017.1"/>
</dbReference>
<keyword evidence="1" id="KW-1133">Transmembrane helix</keyword>